<evidence type="ECO:0000256" key="2">
    <source>
        <dbReference type="ARBA" id="ARBA00022473"/>
    </source>
</evidence>
<evidence type="ECO:0000259" key="8">
    <source>
        <dbReference type="PROSITE" id="PS51369"/>
    </source>
</evidence>
<feature type="domain" description="R" evidence="9">
    <location>
        <begin position="249"/>
        <end position="266"/>
    </location>
</feature>
<keyword evidence="4" id="KW-0238">DNA-binding</keyword>
<evidence type="ECO:0000256" key="3">
    <source>
        <dbReference type="ARBA" id="ARBA00023015"/>
    </source>
</evidence>
<organism evidence="10 11">
    <name type="scientific">Quillaja saponaria</name>
    <name type="common">Soap bark tree</name>
    <dbReference type="NCBI Taxonomy" id="32244"/>
    <lineage>
        <taxon>Eukaryota</taxon>
        <taxon>Viridiplantae</taxon>
        <taxon>Streptophyta</taxon>
        <taxon>Embryophyta</taxon>
        <taxon>Tracheophyta</taxon>
        <taxon>Spermatophyta</taxon>
        <taxon>Magnoliopsida</taxon>
        <taxon>eudicotyledons</taxon>
        <taxon>Gunneridae</taxon>
        <taxon>Pentapetalae</taxon>
        <taxon>rosids</taxon>
        <taxon>fabids</taxon>
        <taxon>Fabales</taxon>
        <taxon>Quillajaceae</taxon>
        <taxon>Quillaja</taxon>
    </lineage>
</organism>
<evidence type="ECO:0000313" key="10">
    <source>
        <dbReference type="EMBL" id="KAJ7954053.1"/>
    </source>
</evidence>
<dbReference type="InterPro" id="IPR005333">
    <property type="entry name" value="Transcription_factor_TCP"/>
</dbReference>
<dbReference type="GO" id="GO:0003700">
    <property type="term" value="F:DNA-binding transcription factor activity"/>
    <property type="evidence" value="ECO:0007669"/>
    <property type="project" value="InterPro"/>
</dbReference>
<keyword evidence="5" id="KW-0804">Transcription</keyword>
<dbReference type="GO" id="GO:0005634">
    <property type="term" value="C:nucleus"/>
    <property type="evidence" value="ECO:0007669"/>
    <property type="project" value="UniProtKB-SubCell"/>
</dbReference>
<dbReference type="EMBL" id="JARAOO010000010">
    <property type="protein sequence ID" value="KAJ7954053.1"/>
    <property type="molecule type" value="Genomic_DNA"/>
</dbReference>
<protein>
    <submittedName>
        <fullName evidence="10">Transcription factor CYCLOIDEA-like</fullName>
    </submittedName>
</protein>
<dbReference type="InterPro" id="IPR017888">
    <property type="entry name" value="CYC/TB1_R_domain"/>
</dbReference>
<dbReference type="PANTHER" id="PTHR31072:SF87">
    <property type="entry name" value="TRANSCRIPTION FACTOR TCP12"/>
    <property type="match status" value="1"/>
</dbReference>
<sequence>MFPCSIIGNSYSLSDHTNEENPNLKEKQHMHYSSSCLHFPEPFLEDDELFFNYLLSQNHLLVSEIPHQNPTESSRFMVPNLEEEDINNGITNNTAAKLQQISLVPTLKKKDKAAKETLIPRKRSTGKKDRHSKIYTAQGPRDRRMRLSLHIARKFFDLQDMLGFDKASQTIEWLLTKSMASIQEVSENFSKVKQRSSVGAKSVLSTAESEQVVASKVVVEIGDISHRKGENLIGMAREKKIRKLHKVAKESRDIARARARERTREKIKGIEKSKDGFQENPSKSAGVENYVSAARK</sequence>
<evidence type="ECO:0000256" key="5">
    <source>
        <dbReference type="ARBA" id="ARBA00023163"/>
    </source>
</evidence>
<evidence type="ECO:0000256" key="1">
    <source>
        <dbReference type="ARBA" id="ARBA00004123"/>
    </source>
</evidence>
<evidence type="ECO:0000259" key="9">
    <source>
        <dbReference type="PROSITE" id="PS51370"/>
    </source>
</evidence>
<dbReference type="PANTHER" id="PTHR31072">
    <property type="entry name" value="TRANSCRIPTION FACTOR TCP4-RELATED"/>
    <property type="match status" value="1"/>
</dbReference>
<keyword evidence="11" id="KW-1185">Reference proteome</keyword>
<evidence type="ECO:0000256" key="6">
    <source>
        <dbReference type="ARBA" id="ARBA00023242"/>
    </source>
</evidence>
<dbReference type="KEGG" id="qsa:O6P43_025669"/>
<dbReference type="PROSITE" id="PS51369">
    <property type="entry name" value="TCP"/>
    <property type="match status" value="1"/>
</dbReference>
<accession>A0AAD7LA58</accession>
<dbReference type="GO" id="GO:0043565">
    <property type="term" value="F:sequence-specific DNA binding"/>
    <property type="evidence" value="ECO:0007669"/>
    <property type="project" value="TreeGrafter"/>
</dbReference>
<dbReference type="PROSITE" id="PS51370">
    <property type="entry name" value="R"/>
    <property type="match status" value="1"/>
</dbReference>
<name>A0AAD7LA58_QUISA</name>
<reference evidence="10" key="1">
    <citation type="journal article" date="2023" name="Science">
        <title>Elucidation of the pathway for biosynthesis of saponin adjuvants from the soapbark tree.</title>
        <authorList>
            <person name="Reed J."/>
            <person name="Orme A."/>
            <person name="El-Demerdash A."/>
            <person name="Owen C."/>
            <person name="Martin L.B.B."/>
            <person name="Misra R.C."/>
            <person name="Kikuchi S."/>
            <person name="Rejzek M."/>
            <person name="Martin A.C."/>
            <person name="Harkess A."/>
            <person name="Leebens-Mack J."/>
            <person name="Louveau T."/>
            <person name="Stephenson M.J."/>
            <person name="Osbourn A."/>
        </authorList>
    </citation>
    <scope>NUCLEOTIDE SEQUENCE</scope>
    <source>
        <strain evidence="10">S10</strain>
    </source>
</reference>
<proteinExistence type="predicted"/>
<evidence type="ECO:0000313" key="11">
    <source>
        <dbReference type="Proteomes" id="UP001163823"/>
    </source>
</evidence>
<dbReference type="Pfam" id="PF03634">
    <property type="entry name" value="TCP"/>
    <property type="match status" value="1"/>
</dbReference>
<keyword evidence="6" id="KW-0539">Nucleus</keyword>
<dbReference type="GO" id="GO:2000032">
    <property type="term" value="P:regulation of secondary shoot formation"/>
    <property type="evidence" value="ECO:0007669"/>
    <property type="project" value="TreeGrafter"/>
</dbReference>
<feature type="region of interest" description="Disordered" evidence="7">
    <location>
        <begin position="252"/>
        <end position="296"/>
    </location>
</feature>
<evidence type="ECO:0000256" key="4">
    <source>
        <dbReference type="ARBA" id="ARBA00023125"/>
    </source>
</evidence>
<dbReference type="Proteomes" id="UP001163823">
    <property type="component" value="Chromosome 10"/>
</dbReference>
<dbReference type="AlphaFoldDB" id="A0AAD7LA58"/>
<feature type="domain" description="TCP" evidence="8">
    <location>
        <begin position="127"/>
        <end position="185"/>
    </location>
</feature>
<evidence type="ECO:0000256" key="7">
    <source>
        <dbReference type="SAM" id="MobiDB-lite"/>
    </source>
</evidence>
<comment type="subcellular location">
    <subcellularLocation>
        <location evidence="1">Nucleus</location>
    </subcellularLocation>
</comment>
<gene>
    <name evidence="10" type="ORF">O6P43_025669</name>
</gene>
<keyword evidence="2" id="KW-0217">Developmental protein</keyword>
<comment type="caution">
    <text evidence="10">The sequence shown here is derived from an EMBL/GenBank/DDBJ whole genome shotgun (WGS) entry which is preliminary data.</text>
</comment>
<feature type="compositionally biased region" description="Basic and acidic residues" evidence="7">
    <location>
        <begin position="252"/>
        <end position="277"/>
    </location>
</feature>
<keyword evidence="3" id="KW-0805">Transcription regulation</keyword>
<dbReference type="InterPro" id="IPR017887">
    <property type="entry name" value="TF_TCP_subgr"/>
</dbReference>